<keyword evidence="13" id="KW-1185">Reference proteome</keyword>
<evidence type="ECO:0000256" key="6">
    <source>
        <dbReference type="ARBA" id="ARBA00023098"/>
    </source>
</evidence>
<dbReference type="OrthoDB" id="4084751at2759"/>
<dbReference type="GO" id="GO:0004623">
    <property type="term" value="F:phospholipase A2 activity"/>
    <property type="evidence" value="ECO:0007669"/>
    <property type="project" value="TreeGrafter"/>
</dbReference>
<dbReference type="SUPFAM" id="SSF52151">
    <property type="entry name" value="FabD/lysophospholipase-like"/>
    <property type="match status" value="1"/>
</dbReference>
<evidence type="ECO:0000256" key="7">
    <source>
        <dbReference type="ARBA" id="ARBA00023180"/>
    </source>
</evidence>
<dbReference type="EC" id="3.1.1.5" evidence="2 9"/>
<evidence type="ECO:0000313" key="13">
    <source>
        <dbReference type="Proteomes" id="UP000053611"/>
    </source>
</evidence>
<dbReference type="STRING" id="879819.A0A0J0XXZ3"/>
<evidence type="ECO:0000313" key="12">
    <source>
        <dbReference type="EMBL" id="KLT45910.1"/>
    </source>
</evidence>
<feature type="signal peptide" evidence="9">
    <location>
        <begin position="1"/>
        <end position="18"/>
    </location>
</feature>
<reference evidence="12 13" key="1">
    <citation type="submission" date="2015-03" db="EMBL/GenBank/DDBJ databases">
        <title>Genomics and transcriptomics of the oil-accumulating basidiomycete yeast T. oleaginosus allow insights into substrate utilization and the diverse evolutionary trajectories of mating systems in fungi.</title>
        <authorList>
            <consortium name="DOE Joint Genome Institute"/>
            <person name="Kourist R."/>
            <person name="Kracht O."/>
            <person name="Bracharz F."/>
            <person name="Lipzen A."/>
            <person name="Nolan M."/>
            <person name="Ohm R."/>
            <person name="Grigoriev I."/>
            <person name="Sun S."/>
            <person name="Heitman J."/>
            <person name="Bruck T."/>
            <person name="Nowrousian M."/>
        </authorList>
    </citation>
    <scope>NUCLEOTIDE SEQUENCE [LARGE SCALE GENOMIC DNA]</scope>
    <source>
        <strain evidence="12 13">IBC0246</strain>
    </source>
</reference>
<evidence type="ECO:0000256" key="3">
    <source>
        <dbReference type="ARBA" id="ARBA00022729"/>
    </source>
</evidence>
<dbReference type="GO" id="GO:0046475">
    <property type="term" value="P:glycerophospholipid catabolic process"/>
    <property type="evidence" value="ECO:0007669"/>
    <property type="project" value="TreeGrafter"/>
</dbReference>
<keyword evidence="4 8" id="KW-0378">Hydrolase</keyword>
<name>A0A0J0XXZ3_9TREE</name>
<keyword evidence="5 8" id="KW-0442">Lipid degradation</keyword>
<dbReference type="InterPro" id="IPR002642">
    <property type="entry name" value="LysoPLipase_cat_dom"/>
</dbReference>
<gene>
    <name evidence="12" type="ORF">CC85DRAFT_268467</name>
</gene>
<evidence type="ECO:0000256" key="9">
    <source>
        <dbReference type="RuleBase" id="RU362103"/>
    </source>
</evidence>
<dbReference type="PROSITE" id="PS51210">
    <property type="entry name" value="PLA2C"/>
    <property type="match status" value="1"/>
</dbReference>
<keyword evidence="6 8" id="KW-0443">Lipid metabolism</keyword>
<feature type="transmembrane region" description="Helical" evidence="10">
    <location>
        <begin position="653"/>
        <end position="675"/>
    </location>
</feature>
<dbReference type="GO" id="GO:0004622">
    <property type="term" value="F:phosphatidylcholine lysophospholipase activity"/>
    <property type="evidence" value="ECO:0007669"/>
    <property type="project" value="UniProtKB-EC"/>
</dbReference>
<evidence type="ECO:0000256" key="8">
    <source>
        <dbReference type="PROSITE-ProRule" id="PRU00555"/>
    </source>
</evidence>
<dbReference type="RefSeq" id="XP_018282401.1">
    <property type="nucleotide sequence ID" value="XM_018421101.1"/>
</dbReference>
<evidence type="ECO:0000259" key="11">
    <source>
        <dbReference type="PROSITE" id="PS51210"/>
    </source>
</evidence>
<feature type="chain" id="PRO_5005119334" description="Lysophospholipase" evidence="9">
    <location>
        <begin position="19"/>
        <end position="676"/>
    </location>
</feature>
<feature type="domain" description="PLA2c" evidence="11">
    <location>
        <begin position="78"/>
        <end position="605"/>
    </location>
</feature>
<keyword evidence="7" id="KW-0325">Glycoprotein</keyword>
<dbReference type="GeneID" id="28981704"/>
<dbReference type="EMBL" id="KQ087179">
    <property type="protein sequence ID" value="KLT45910.1"/>
    <property type="molecule type" value="Genomic_DNA"/>
</dbReference>
<evidence type="ECO:0000256" key="10">
    <source>
        <dbReference type="SAM" id="Phobius"/>
    </source>
</evidence>
<evidence type="ECO:0000256" key="4">
    <source>
        <dbReference type="ARBA" id="ARBA00022801"/>
    </source>
</evidence>
<evidence type="ECO:0000256" key="5">
    <source>
        <dbReference type="ARBA" id="ARBA00022963"/>
    </source>
</evidence>
<dbReference type="Pfam" id="PF01735">
    <property type="entry name" value="PLA2_B"/>
    <property type="match status" value="1"/>
</dbReference>
<comment type="similarity">
    <text evidence="1 9">Belongs to the lysophospholipase family.</text>
</comment>
<dbReference type="PANTHER" id="PTHR10728:SF33">
    <property type="entry name" value="LYSOPHOSPHOLIPASE 1-RELATED"/>
    <property type="match status" value="1"/>
</dbReference>
<keyword evidence="3 9" id="KW-0732">Signal</keyword>
<organism evidence="12 13">
    <name type="scientific">Cutaneotrichosporon oleaginosum</name>
    <dbReference type="NCBI Taxonomy" id="879819"/>
    <lineage>
        <taxon>Eukaryota</taxon>
        <taxon>Fungi</taxon>
        <taxon>Dikarya</taxon>
        <taxon>Basidiomycota</taxon>
        <taxon>Agaricomycotina</taxon>
        <taxon>Tremellomycetes</taxon>
        <taxon>Trichosporonales</taxon>
        <taxon>Trichosporonaceae</taxon>
        <taxon>Cutaneotrichosporon</taxon>
    </lineage>
</organism>
<protein>
    <recommendedName>
        <fullName evidence="2 9">Lysophospholipase</fullName>
        <ecNumber evidence="2 9">3.1.1.5</ecNumber>
    </recommendedName>
</protein>
<comment type="catalytic activity">
    <reaction evidence="9">
        <text>a 1-acyl-sn-glycero-3-phosphocholine + H2O = sn-glycerol 3-phosphocholine + a fatty acid + H(+)</text>
        <dbReference type="Rhea" id="RHEA:15177"/>
        <dbReference type="ChEBI" id="CHEBI:15377"/>
        <dbReference type="ChEBI" id="CHEBI:15378"/>
        <dbReference type="ChEBI" id="CHEBI:16870"/>
        <dbReference type="ChEBI" id="CHEBI:28868"/>
        <dbReference type="ChEBI" id="CHEBI:58168"/>
        <dbReference type="EC" id="3.1.1.5"/>
    </reaction>
</comment>
<evidence type="ECO:0000256" key="1">
    <source>
        <dbReference type="ARBA" id="ARBA00008780"/>
    </source>
</evidence>
<accession>A0A0J0XXZ3</accession>
<dbReference type="Proteomes" id="UP000053611">
    <property type="component" value="Unassembled WGS sequence"/>
</dbReference>
<dbReference type="SMART" id="SM00022">
    <property type="entry name" value="PLAc"/>
    <property type="match status" value="1"/>
</dbReference>
<dbReference type="GO" id="GO:0005829">
    <property type="term" value="C:cytosol"/>
    <property type="evidence" value="ECO:0007669"/>
    <property type="project" value="TreeGrafter"/>
</dbReference>
<keyword evidence="10" id="KW-1133">Transmembrane helix</keyword>
<dbReference type="InterPro" id="IPR016035">
    <property type="entry name" value="Acyl_Trfase/lysoPLipase"/>
</dbReference>
<dbReference type="Gene3D" id="3.40.1090.10">
    <property type="entry name" value="Cytosolic phospholipase A2 catalytic domain"/>
    <property type="match status" value="1"/>
</dbReference>
<dbReference type="PANTHER" id="PTHR10728">
    <property type="entry name" value="CYTOSOLIC PHOSPHOLIPASE A2"/>
    <property type="match status" value="1"/>
</dbReference>
<proteinExistence type="inferred from homology"/>
<keyword evidence="10" id="KW-0812">Transmembrane</keyword>
<evidence type="ECO:0000256" key="2">
    <source>
        <dbReference type="ARBA" id="ARBA00013274"/>
    </source>
</evidence>
<sequence>MHTAIALVALAAAAPVFAQGPDVAAWNEANRELGWAVRRAVEDDPQGTDQLDIPDGVKDSQSFLIGDGSEDYKPYSVPCPTGVNWIRSARQGTSQSERDYLARRQPAMDQAFQSMMTKAGLSQMPPRTPVVALSLSGGGYRAMINGLGMTQGMMSQSPESSSAGTGGWLDAASYMAGLSGGSWATGSFMANGGMLPTDILQNVLNLDSNLIFPSDGKVSFYLNMLSNVRAKAAEGFPTQITDYWALALGDHLLPKQWRLDTSPNITFSGLLSNISQLQNAELPVPIIIAAEREPGEVVVPSNSTVWEFTPWEYGSWAIGQNNNKTAGFFTPIEYIGTRMSGGQPVDMNKCYKGFDQMSFVMGTSSTLFNGGLLQLAQLNSSGLVDLLKDILADVSQDKNDVAQYVNFAANYTELPNAVSNLEYLTMVDAGETNQNIPIEPLLMSGRQVDAIVAFDNSADTTYSWPNGSSLWTTYDRALKFQETFGITIRMPRVPSTNGFVNQGLNQRPVFFGCNQTDTPMVVYIPHYPWTWYSNSSTYQLQYDTPTALEQMESAMRSVTLNGTVPEWPRCLACAMSDRSFGYTAANRTQECQDCFDTWCWDGTDMNQAVQGEYEPVMGVTPTWLAEKGLSNNVQTSGITLASATAAAASAKPLLGGASIAAALAAAALGAMMTVLH</sequence>
<keyword evidence="10" id="KW-0472">Membrane</keyword>
<dbReference type="AlphaFoldDB" id="A0A0J0XXZ3"/>